<comment type="caution">
    <text evidence="5">The sequence shown here is derived from an EMBL/GenBank/DDBJ whole genome shotgun (WGS) entry which is preliminary data.</text>
</comment>
<name>A0ABW2PUY6_9BACL</name>
<accession>A0ABW2PUY6</accession>
<dbReference type="InterPro" id="IPR020568">
    <property type="entry name" value="Ribosomal_Su5_D2-typ_SF"/>
</dbReference>
<dbReference type="EC" id="3.4.21.53" evidence="1"/>
<dbReference type="RefSeq" id="WP_380964554.1">
    <property type="nucleotide sequence ID" value="NZ_JBHTCO010000004.1"/>
</dbReference>
<dbReference type="Gene3D" id="3.30.230.10">
    <property type="match status" value="1"/>
</dbReference>
<keyword evidence="2" id="KW-1133">Transmembrane helix</keyword>
<dbReference type="CDD" id="cd06779">
    <property type="entry name" value="cpPDZ_Deg_HtrA-like"/>
    <property type="match status" value="1"/>
</dbReference>
<reference evidence="6" key="1">
    <citation type="journal article" date="2019" name="Int. J. Syst. Evol. Microbiol.">
        <title>The Global Catalogue of Microorganisms (GCM) 10K type strain sequencing project: providing services to taxonomists for standard genome sequencing and annotation.</title>
        <authorList>
            <consortium name="The Broad Institute Genomics Platform"/>
            <consortium name="The Broad Institute Genome Sequencing Center for Infectious Disease"/>
            <person name="Wu L."/>
            <person name="Ma J."/>
        </authorList>
    </citation>
    <scope>NUCLEOTIDE SEQUENCE [LARGE SCALE GENOMIC DNA]</scope>
    <source>
        <strain evidence="6">CGMCC 1.16305</strain>
    </source>
</reference>
<proteinExistence type="inferred from homology"/>
<sequence length="342" mass="38053">MSKRSKNITYYVILIIVIIAIGLYFYRLPVYVEKPGAAESINPIVKVKNGHKVNGDFMLVYVYVGQANIYQYLWTKYDHNKYTTLMKPQEVKLPDENNEEYNLRQENYMQSAQDIATYVAYKHADKHPKLIKDGALIINVFSGMPAAKVLKPGDVIVSANGKKISTIMDMQNALKGEKPGDTIPMQVKRNGKIKNVKVKVTKYPKKLSQGIKKYGIGVMQTDEFHVKVKPDIKFDIKNIGGPSAGLMMSLEIYDQLTKEDLAKGHKIAGTGTINLDDSVGPIGGIKEKIVGASKSGADIFFAPVADNEYKQAEAAAKDIGTHMKVVPVKSFDDALNYLHHLK</sequence>
<keyword evidence="1 5" id="KW-0645">Protease</keyword>
<dbReference type="InterPro" id="IPR008269">
    <property type="entry name" value="Lon_proteolytic"/>
</dbReference>
<gene>
    <name evidence="5" type="ORF">ACFQRG_05535</name>
</gene>
<dbReference type="SUPFAM" id="SSF50156">
    <property type="entry name" value="PDZ domain-like"/>
    <property type="match status" value="1"/>
</dbReference>
<dbReference type="GO" id="GO:0008233">
    <property type="term" value="F:peptidase activity"/>
    <property type="evidence" value="ECO:0007669"/>
    <property type="project" value="UniProtKB-KW"/>
</dbReference>
<evidence type="ECO:0000313" key="6">
    <source>
        <dbReference type="Proteomes" id="UP001596505"/>
    </source>
</evidence>
<dbReference type="SUPFAM" id="SSF54211">
    <property type="entry name" value="Ribosomal protein S5 domain 2-like"/>
    <property type="match status" value="1"/>
</dbReference>
<dbReference type="InterPro" id="IPR001478">
    <property type="entry name" value="PDZ"/>
</dbReference>
<feature type="domain" description="Lon proteolytic" evidence="4">
    <location>
        <begin position="238"/>
        <end position="341"/>
    </location>
</feature>
<feature type="transmembrane region" description="Helical" evidence="2">
    <location>
        <begin position="7"/>
        <end position="26"/>
    </location>
</feature>
<evidence type="ECO:0000256" key="1">
    <source>
        <dbReference type="PROSITE-ProRule" id="PRU01122"/>
    </source>
</evidence>
<evidence type="ECO:0000313" key="5">
    <source>
        <dbReference type="EMBL" id="MFC7392440.1"/>
    </source>
</evidence>
<keyword evidence="2" id="KW-0812">Transmembrane</keyword>
<feature type="domain" description="PDZ" evidence="3">
    <location>
        <begin position="134"/>
        <end position="191"/>
    </location>
</feature>
<dbReference type="GO" id="GO:0006508">
    <property type="term" value="P:proteolysis"/>
    <property type="evidence" value="ECO:0007669"/>
    <property type="project" value="UniProtKB-KW"/>
</dbReference>
<keyword evidence="6" id="KW-1185">Reference proteome</keyword>
<dbReference type="InterPro" id="IPR036034">
    <property type="entry name" value="PDZ_sf"/>
</dbReference>
<feature type="active site" evidence="1">
    <location>
        <position position="243"/>
    </location>
</feature>
<dbReference type="EMBL" id="JBHTCO010000004">
    <property type="protein sequence ID" value="MFC7392440.1"/>
    <property type="molecule type" value="Genomic_DNA"/>
</dbReference>
<protein>
    <recommendedName>
        <fullName evidence="1">endopeptidase La</fullName>
        <ecNumber evidence="1">3.4.21.53</ecNumber>
    </recommendedName>
</protein>
<dbReference type="PROSITE" id="PS50106">
    <property type="entry name" value="PDZ"/>
    <property type="match status" value="1"/>
</dbReference>
<organism evidence="5 6">
    <name type="scientific">Scopulibacillus cellulosilyticus</name>
    <dbReference type="NCBI Taxonomy" id="2665665"/>
    <lineage>
        <taxon>Bacteria</taxon>
        <taxon>Bacillati</taxon>
        <taxon>Bacillota</taxon>
        <taxon>Bacilli</taxon>
        <taxon>Bacillales</taxon>
        <taxon>Sporolactobacillaceae</taxon>
        <taxon>Scopulibacillus</taxon>
    </lineage>
</organism>
<keyword evidence="1" id="KW-0720">Serine protease</keyword>
<dbReference type="InterPro" id="IPR014721">
    <property type="entry name" value="Ribsml_uS5_D2-typ_fold_subgr"/>
</dbReference>
<evidence type="ECO:0000259" key="3">
    <source>
        <dbReference type="PROSITE" id="PS50106"/>
    </source>
</evidence>
<evidence type="ECO:0000259" key="4">
    <source>
        <dbReference type="PROSITE" id="PS51786"/>
    </source>
</evidence>
<dbReference type="PANTHER" id="PTHR10046">
    <property type="entry name" value="ATP DEPENDENT LON PROTEASE FAMILY MEMBER"/>
    <property type="match status" value="1"/>
</dbReference>
<dbReference type="Pfam" id="PF05362">
    <property type="entry name" value="Lon_C"/>
    <property type="match status" value="1"/>
</dbReference>
<comment type="similarity">
    <text evidence="1">Belongs to the peptidase S16 family.</text>
</comment>
<dbReference type="Proteomes" id="UP001596505">
    <property type="component" value="Unassembled WGS sequence"/>
</dbReference>
<comment type="catalytic activity">
    <reaction evidence="1">
        <text>Hydrolysis of proteins in presence of ATP.</text>
        <dbReference type="EC" id="3.4.21.53"/>
    </reaction>
</comment>
<keyword evidence="2" id="KW-0472">Membrane</keyword>
<dbReference type="NCBIfam" id="NF041438">
    <property type="entry name" value="SepM_fam_S16"/>
    <property type="match status" value="1"/>
</dbReference>
<dbReference type="SMART" id="SM00228">
    <property type="entry name" value="PDZ"/>
    <property type="match status" value="1"/>
</dbReference>
<feature type="active site" evidence="1">
    <location>
        <position position="288"/>
    </location>
</feature>
<evidence type="ECO:0000256" key="2">
    <source>
        <dbReference type="SAM" id="Phobius"/>
    </source>
</evidence>
<keyword evidence="1 5" id="KW-0378">Hydrolase</keyword>
<dbReference type="PROSITE" id="PS51786">
    <property type="entry name" value="LON_PROTEOLYTIC"/>
    <property type="match status" value="1"/>
</dbReference>
<dbReference type="InterPro" id="IPR027065">
    <property type="entry name" value="Lon_Prtase"/>
</dbReference>
<dbReference type="Pfam" id="PF13180">
    <property type="entry name" value="PDZ_2"/>
    <property type="match status" value="1"/>
</dbReference>